<dbReference type="Proteomes" id="UP001420932">
    <property type="component" value="Unassembled WGS sequence"/>
</dbReference>
<dbReference type="PANTHER" id="PTHR33130">
    <property type="entry name" value="PUTATIVE (DUF1639)-RELATED"/>
    <property type="match status" value="1"/>
</dbReference>
<evidence type="ECO:0000313" key="2">
    <source>
        <dbReference type="EMBL" id="KAK9152512.1"/>
    </source>
</evidence>
<gene>
    <name evidence="2" type="ORF">Syun_010821</name>
</gene>
<protein>
    <submittedName>
        <fullName evidence="2">Uncharacterized protein</fullName>
    </submittedName>
</protein>
<keyword evidence="3" id="KW-1185">Reference proteome</keyword>
<dbReference type="AlphaFoldDB" id="A0AAP0PQB3"/>
<dbReference type="EMBL" id="JBBNAF010000004">
    <property type="protein sequence ID" value="KAK9152512.1"/>
    <property type="molecule type" value="Genomic_DNA"/>
</dbReference>
<reference evidence="2 3" key="1">
    <citation type="submission" date="2024-01" db="EMBL/GenBank/DDBJ databases">
        <title>Genome assemblies of Stephania.</title>
        <authorList>
            <person name="Yang L."/>
        </authorList>
    </citation>
    <scope>NUCLEOTIDE SEQUENCE [LARGE SCALE GENOMIC DNA]</scope>
    <source>
        <strain evidence="2">YNDBR</strain>
        <tissue evidence="2">Leaf</tissue>
    </source>
</reference>
<dbReference type="Pfam" id="PF07797">
    <property type="entry name" value="DUF1639"/>
    <property type="match status" value="1"/>
</dbReference>
<feature type="region of interest" description="Disordered" evidence="1">
    <location>
        <begin position="170"/>
        <end position="194"/>
    </location>
</feature>
<sequence length="194" mass="22090">MEEGGSCNTNNNNNNNSNIIVLPEAELVLQWGNRKRLRCMKVRGRDSSTTTTTTTRTRGRRRMDISTGSGALRKSYQEDRYYTTRGSVMGFDQHNNSNGNGYGEEKGGLVWPRLFISLSSKEKDEDFMAMKGCKLPHRPKKRPKFIQTTLLLVSPGAWLSDLCQERYEVRENKKTSKKRPRGLKAMGSMETDSE</sequence>
<comment type="caution">
    <text evidence="2">The sequence shown here is derived from an EMBL/GenBank/DDBJ whole genome shotgun (WGS) entry which is preliminary data.</text>
</comment>
<accession>A0AAP0PQB3</accession>
<organism evidence="2 3">
    <name type="scientific">Stephania yunnanensis</name>
    <dbReference type="NCBI Taxonomy" id="152371"/>
    <lineage>
        <taxon>Eukaryota</taxon>
        <taxon>Viridiplantae</taxon>
        <taxon>Streptophyta</taxon>
        <taxon>Embryophyta</taxon>
        <taxon>Tracheophyta</taxon>
        <taxon>Spermatophyta</taxon>
        <taxon>Magnoliopsida</taxon>
        <taxon>Ranunculales</taxon>
        <taxon>Menispermaceae</taxon>
        <taxon>Menispermoideae</taxon>
        <taxon>Cissampelideae</taxon>
        <taxon>Stephania</taxon>
    </lineage>
</organism>
<evidence type="ECO:0000256" key="1">
    <source>
        <dbReference type="SAM" id="MobiDB-lite"/>
    </source>
</evidence>
<evidence type="ECO:0000313" key="3">
    <source>
        <dbReference type="Proteomes" id="UP001420932"/>
    </source>
</evidence>
<dbReference type="InterPro" id="IPR012438">
    <property type="entry name" value="DUF1639"/>
</dbReference>
<proteinExistence type="predicted"/>
<dbReference type="PANTHER" id="PTHR33130:SF12">
    <property type="entry name" value="EXPRESSED PROTEIN"/>
    <property type="match status" value="1"/>
</dbReference>
<name>A0AAP0PQB3_9MAGN</name>